<dbReference type="SUPFAM" id="SSF46785">
    <property type="entry name" value="Winged helix' DNA-binding domain"/>
    <property type="match status" value="1"/>
</dbReference>
<dbReference type="GO" id="GO:0003677">
    <property type="term" value="F:DNA binding"/>
    <property type="evidence" value="ECO:0007669"/>
    <property type="project" value="UniProtKB-KW"/>
</dbReference>
<dbReference type="EMBL" id="JACRSO010000003">
    <property type="protein sequence ID" value="MBC8529518.1"/>
    <property type="molecule type" value="Genomic_DNA"/>
</dbReference>
<dbReference type="InterPro" id="IPR014036">
    <property type="entry name" value="DeoR-like_C"/>
</dbReference>
<dbReference type="InterPro" id="IPR036388">
    <property type="entry name" value="WH-like_DNA-bd_sf"/>
</dbReference>
<dbReference type="Proteomes" id="UP000654279">
    <property type="component" value="Unassembled WGS sequence"/>
</dbReference>
<sequence length="253" mass="27700">MLAVERMQEILHWLRERRVATVEELAEKFDVSGATIRRDLERMERNGLLQRTHGGAVLMEGSGQDAPFLLRQAQSRQAKERIARAALTFVQDGQTVLMDSSSTTLQLAPLLGQRSGLTVVTNGLRAAEMLGECGNIQVLCTGGRLRENAVSLVGGTAMAFLANIQVDVAFISCRGFSIEAGATEGSIEEAELKRVMLAHARRKVLLCDYSKVGEVFLHKLIDAKELSGLICENVLPEDARAYLEQHGVQVIQA</sequence>
<organism evidence="5 6">
    <name type="scientific">Luoshenia tenuis</name>
    <dbReference type="NCBI Taxonomy" id="2763654"/>
    <lineage>
        <taxon>Bacteria</taxon>
        <taxon>Bacillati</taxon>
        <taxon>Bacillota</taxon>
        <taxon>Clostridia</taxon>
        <taxon>Christensenellales</taxon>
        <taxon>Christensenellaceae</taxon>
        <taxon>Luoshenia</taxon>
    </lineage>
</organism>
<accession>A0A926HMU7</accession>
<keyword evidence="1" id="KW-0805">Transcription regulation</keyword>
<dbReference type="Pfam" id="PF00455">
    <property type="entry name" value="DeoRC"/>
    <property type="match status" value="1"/>
</dbReference>
<dbReference type="InterPro" id="IPR037171">
    <property type="entry name" value="NagB/RpiA_transferase-like"/>
</dbReference>
<dbReference type="Pfam" id="PF08220">
    <property type="entry name" value="HTH_DeoR"/>
    <property type="match status" value="1"/>
</dbReference>
<dbReference type="PROSITE" id="PS00894">
    <property type="entry name" value="HTH_DEOR_1"/>
    <property type="match status" value="1"/>
</dbReference>
<proteinExistence type="predicted"/>
<keyword evidence="3" id="KW-0804">Transcription</keyword>
<keyword evidence="6" id="KW-1185">Reference proteome</keyword>
<dbReference type="PROSITE" id="PS51000">
    <property type="entry name" value="HTH_DEOR_2"/>
    <property type="match status" value="1"/>
</dbReference>
<dbReference type="SUPFAM" id="SSF100950">
    <property type="entry name" value="NagB/RpiA/CoA transferase-like"/>
    <property type="match status" value="1"/>
</dbReference>
<gene>
    <name evidence="5" type="ORF">H8699_08775</name>
</gene>
<evidence type="ECO:0000259" key="4">
    <source>
        <dbReference type="PROSITE" id="PS51000"/>
    </source>
</evidence>
<dbReference type="RefSeq" id="WP_249285349.1">
    <property type="nucleotide sequence ID" value="NZ_JACRSO010000003.1"/>
</dbReference>
<dbReference type="PANTHER" id="PTHR30363">
    <property type="entry name" value="HTH-TYPE TRANSCRIPTIONAL REGULATOR SRLR-RELATED"/>
    <property type="match status" value="1"/>
</dbReference>
<dbReference type="Gene3D" id="3.40.50.1360">
    <property type="match status" value="1"/>
</dbReference>
<dbReference type="PRINTS" id="PR00037">
    <property type="entry name" value="HTHLACR"/>
</dbReference>
<name>A0A926HMU7_9FIRM</name>
<dbReference type="AlphaFoldDB" id="A0A926HMU7"/>
<dbReference type="PANTHER" id="PTHR30363:SF44">
    <property type="entry name" value="AGA OPERON TRANSCRIPTIONAL REPRESSOR-RELATED"/>
    <property type="match status" value="1"/>
</dbReference>
<evidence type="ECO:0000256" key="1">
    <source>
        <dbReference type="ARBA" id="ARBA00023015"/>
    </source>
</evidence>
<dbReference type="SMART" id="SM00420">
    <property type="entry name" value="HTH_DEOR"/>
    <property type="match status" value="1"/>
</dbReference>
<dbReference type="InterPro" id="IPR050313">
    <property type="entry name" value="Carb_Metab_HTH_regulators"/>
</dbReference>
<reference evidence="5" key="1">
    <citation type="submission" date="2020-08" db="EMBL/GenBank/DDBJ databases">
        <title>Genome public.</title>
        <authorList>
            <person name="Liu C."/>
            <person name="Sun Q."/>
        </authorList>
    </citation>
    <scope>NUCLEOTIDE SEQUENCE</scope>
    <source>
        <strain evidence="5">NSJ-44</strain>
    </source>
</reference>
<dbReference type="InterPro" id="IPR018356">
    <property type="entry name" value="Tscrpt_reg_HTH_DeoR_CS"/>
</dbReference>
<dbReference type="SMART" id="SM01134">
    <property type="entry name" value="DeoRC"/>
    <property type="match status" value="1"/>
</dbReference>
<dbReference type="InterPro" id="IPR036390">
    <property type="entry name" value="WH_DNA-bd_sf"/>
</dbReference>
<comment type="caution">
    <text evidence="5">The sequence shown here is derived from an EMBL/GenBank/DDBJ whole genome shotgun (WGS) entry which is preliminary data.</text>
</comment>
<evidence type="ECO:0000256" key="2">
    <source>
        <dbReference type="ARBA" id="ARBA00023125"/>
    </source>
</evidence>
<protein>
    <submittedName>
        <fullName evidence="5">DeoR/GlpR transcriptional regulator</fullName>
    </submittedName>
</protein>
<evidence type="ECO:0000313" key="5">
    <source>
        <dbReference type="EMBL" id="MBC8529518.1"/>
    </source>
</evidence>
<evidence type="ECO:0000313" key="6">
    <source>
        <dbReference type="Proteomes" id="UP000654279"/>
    </source>
</evidence>
<dbReference type="Gene3D" id="1.10.10.10">
    <property type="entry name" value="Winged helix-like DNA-binding domain superfamily/Winged helix DNA-binding domain"/>
    <property type="match status" value="1"/>
</dbReference>
<dbReference type="GO" id="GO:0003700">
    <property type="term" value="F:DNA-binding transcription factor activity"/>
    <property type="evidence" value="ECO:0007669"/>
    <property type="project" value="InterPro"/>
</dbReference>
<feature type="domain" description="HTH deoR-type" evidence="4">
    <location>
        <begin position="3"/>
        <end position="58"/>
    </location>
</feature>
<evidence type="ECO:0000256" key="3">
    <source>
        <dbReference type="ARBA" id="ARBA00023163"/>
    </source>
</evidence>
<keyword evidence="2" id="KW-0238">DNA-binding</keyword>
<dbReference type="InterPro" id="IPR001034">
    <property type="entry name" value="DeoR_HTH"/>
</dbReference>